<dbReference type="RefSeq" id="WP_245571656.1">
    <property type="nucleotide sequence ID" value="NZ_QQBB01000003.1"/>
</dbReference>
<keyword evidence="4" id="KW-0489">Methyltransferase</keyword>
<dbReference type="Gene3D" id="3.40.50.150">
    <property type="entry name" value="Vaccinia Virus protein VP39"/>
    <property type="match status" value="1"/>
</dbReference>
<dbReference type="SUPFAM" id="SSF53335">
    <property type="entry name" value="S-adenosyl-L-methionine-dependent methyltransferases"/>
    <property type="match status" value="1"/>
</dbReference>
<evidence type="ECO:0000256" key="2">
    <source>
        <dbReference type="ARBA" id="ARBA00013346"/>
    </source>
</evidence>
<evidence type="ECO:0000313" key="4">
    <source>
        <dbReference type="EMBL" id="RDI60096.1"/>
    </source>
</evidence>
<keyword evidence="4" id="KW-0808">Transferase</keyword>
<dbReference type="GO" id="GO:0005737">
    <property type="term" value="C:cytoplasm"/>
    <property type="evidence" value="ECO:0007669"/>
    <property type="project" value="TreeGrafter"/>
</dbReference>
<dbReference type="AlphaFoldDB" id="A0A370HNE7"/>
<evidence type="ECO:0000256" key="1">
    <source>
        <dbReference type="ARBA" id="ARBA00005369"/>
    </source>
</evidence>
<accession>A0A370HNE7</accession>
<dbReference type="InterPro" id="IPR029063">
    <property type="entry name" value="SAM-dependent_MTases_sf"/>
</dbReference>
<dbReference type="Pfam" id="PF01135">
    <property type="entry name" value="PCMT"/>
    <property type="match status" value="1"/>
</dbReference>
<sequence>MSETDPLQEPMEPLLAPDMDQRDEQEAVGVASFLLSLRSRGIRDIGILRAMELVPRDVFAPRRFSDLSRTDVALPLPCGQTMTAPRTVAAMLLALGVAEGHKVFEVGTGTGYVSALLSRLGAEVHSVERFNTLAEAAIQHLRIVKAERVHIEIGDGLAARPRERFDRILLNGAVAEVPFAVTALLGPGGRLVGALTVEGLPRLVRIDRLEDGELRQEVGAGLRISPLVSGVAQTL</sequence>
<dbReference type="GO" id="GO:0032259">
    <property type="term" value="P:methylation"/>
    <property type="evidence" value="ECO:0007669"/>
    <property type="project" value="UniProtKB-KW"/>
</dbReference>
<dbReference type="InterPro" id="IPR000682">
    <property type="entry name" value="PCMT"/>
</dbReference>
<gene>
    <name evidence="4" type="ORF">DES45_103357</name>
</gene>
<evidence type="ECO:0000256" key="3">
    <source>
        <dbReference type="ARBA" id="ARBA00030757"/>
    </source>
</evidence>
<dbReference type="CDD" id="cd02440">
    <property type="entry name" value="AdoMet_MTases"/>
    <property type="match status" value="1"/>
</dbReference>
<dbReference type="EMBL" id="QQBB01000003">
    <property type="protein sequence ID" value="RDI60096.1"/>
    <property type="molecule type" value="Genomic_DNA"/>
</dbReference>
<reference evidence="4 5" key="1">
    <citation type="submission" date="2018-07" db="EMBL/GenBank/DDBJ databases">
        <title>Genomic Encyclopedia of Type Strains, Phase IV (KMG-IV): sequencing the most valuable type-strain genomes for metagenomic binning, comparative biology and taxonomic classification.</title>
        <authorList>
            <person name="Goeker M."/>
        </authorList>
    </citation>
    <scope>NUCLEOTIDE SEQUENCE [LARGE SCALE GENOMIC DNA]</scope>
    <source>
        <strain evidence="4 5">DSM 14364</strain>
    </source>
</reference>
<comment type="caution">
    <text evidence="4">The sequence shown here is derived from an EMBL/GenBank/DDBJ whole genome shotgun (WGS) entry which is preliminary data.</text>
</comment>
<organism evidence="4 5">
    <name type="scientific">Microvirga subterranea</name>
    <dbReference type="NCBI Taxonomy" id="186651"/>
    <lineage>
        <taxon>Bacteria</taxon>
        <taxon>Pseudomonadati</taxon>
        <taxon>Pseudomonadota</taxon>
        <taxon>Alphaproteobacteria</taxon>
        <taxon>Hyphomicrobiales</taxon>
        <taxon>Methylobacteriaceae</taxon>
        <taxon>Microvirga</taxon>
    </lineage>
</organism>
<dbReference type="PANTHER" id="PTHR11579:SF18">
    <property type="entry name" value="PROTEIN-L-ISOASPARTATE O-METHYLTRANSFERASE"/>
    <property type="match status" value="1"/>
</dbReference>
<dbReference type="GO" id="GO:0004719">
    <property type="term" value="F:protein-L-isoaspartate (D-aspartate) O-methyltransferase activity"/>
    <property type="evidence" value="ECO:0007669"/>
    <property type="project" value="InterPro"/>
</dbReference>
<dbReference type="Proteomes" id="UP000254925">
    <property type="component" value="Unassembled WGS sequence"/>
</dbReference>
<protein>
    <recommendedName>
        <fullName evidence="2">Protein-L-isoaspartate O-methyltransferase</fullName>
    </recommendedName>
    <alternativeName>
        <fullName evidence="3">Protein L-isoaspartyl methyltransferase</fullName>
    </alternativeName>
</protein>
<evidence type="ECO:0000313" key="5">
    <source>
        <dbReference type="Proteomes" id="UP000254925"/>
    </source>
</evidence>
<keyword evidence="5" id="KW-1185">Reference proteome</keyword>
<dbReference type="PANTHER" id="PTHR11579">
    <property type="entry name" value="PROTEIN-L-ISOASPARTATE O-METHYLTRANSFERASE"/>
    <property type="match status" value="1"/>
</dbReference>
<comment type="similarity">
    <text evidence="1">Belongs to the methyltransferase superfamily. L-isoaspartyl/D-aspartyl protein methyltransferase family.</text>
</comment>
<proteinExistence type="inferred from homology"/>
<name>A0A370HNE7_9HYPH</name>